<comment type="similarity">
    <text evidence="1 8">Belongs to the outer membrane factor (OMF) (TC 1.B.17) family.</text>
</comment>
<dbReference type="PANTHER" id="PTHR30203:SF25">
    <property type="entry name" value="OUTER MEMBRANE PROTEIN-RELATED"/>
    <property type="match status" value="1"/>
</dbReference>
<comment type="subcellular location">
    <subcellularLocation>
        <location evidence="8">Cell outer membrane</location>
        <topology evidence="8">Lipid-anchor</topology>
    </subcellularLocation>
</comment>
<dbReference type="Proteomes" id="UP000265875">
    <property type="component" value="Unassembled WGS sequence"/>
</dbReference>
<keyword evidence="4 8" id="KW-0472">Membrane</keyword>
<evidence type="ECO:0000256" key="6">
    <source>
        <dbReference type="ARBA" id="ARBA00023237"/>
    </source>
</evidence>
<dbReference type="AlphaFoldDB" id="A0A399M806"/>
<dbReference type="Gene3D" id="2.20.200.10">
    <property type="entry name" value="Outer membrane efflux proteins (OEP)"/>
    <property type="match status" value="1"/>
</dbReference>
<protein>
    <submittedName>
        <fullName evidence="9">TolC family protein</fullName>
    </submittedName>
</protein>
<dbReference type="Pfam" id="PF02321">
    <property type="entry name" value="OEP"/>
    <property type="match status" value="2"/>
</dbReference>
<keyword evidence="3 8" id="KW-0812">Transmembrane</keyword>
<comment type="caution">
    <text evidence="9">The sequence shown here is derived from an EMBL/GenBank/DDBJ whole genome shotgun (WGS) entry which is preliminary data.</text>
</comment>
<evidence type="ECO:0000313" key="10">
    <source>
        <dbReference type="Proteomes" id="UP000265875"/>
    </source>
</evidence>
<evidence type="ECO:0000313" key="9">
    <source>
        <dbReference type="EMBL" id="RII77407.1"/>
    </source>
</evidence>
<keyword evidence="2 8" id="KW-1134">Transmembrane beta strand</keyword>
<evidence type="ECO:0000256" key="5">
    <source>
        <dbReference type="ARBA" id="ARBA00023139"/>
    </source>
</evidence>
<evidence type="ECO:0000256" key="1">
    <source>
        <dbReference type="ARBA" id="ARBA00007613"/>
    </source>
</evidence>
<evidence type="ECO:0000256" key="7">
    <source>
        <dbReference type="ARBA" id="ARBA00023288"/>
    </source>
</evidence>
<gene>
    <name evidence="9" type="ORF">D0894_12440</name>
</gene>
<evidence type="ECO:0000256" key="3">
    <source>
        <dbReference type="ARBA" id="ARBA00022692"/>
    </source>
</evidence>
<keyword evidence="6" id="KW-0998">Cell outer membrane</keyword>
<name>A0A399M806_9PSED</name>
<dbReference type="PANTHER" id="PTHR30203">
    <property type="entry name" value="OUTER MEMBRANE CATION EFFLUX PROTEIN"/>
    <property type="match status" value="1"/>
</dbReference>
<evidence type="ECO:0000256" key="4">
    <source>
        <dbReference type="ARBA" id="ARBA00023136"/>
    </source>
</evidence>
<keyword evidence="5 8" id="KW-0564">Palmitate</keyword>
<proteinExistence type="inferred from homology"/>
<dbReference type="GO" id="GO:0015562">
    <property type="term" value="F:efflux transmembrane transporter activity"/>
    <property type="evidence" value="ECO:0007669"/>
    <property type="project" value="InterPro"/>
</dbReference>
<dbReference type="InterPro" id="IPR003423">
    <property type="entry name" value="OMP_efflux"/>
</dbReference>
<dbReference type="Gene3D" id="1.20.1600.10">
    <property type="entry name" value="Outer membrane efflux proteins (OEP)"/>
    <property type="match status" value="1"/>
</dbReference>
<organism evidence="9 10">
    <name type="scientific">Pseudomonas monteilii</name>
    <dbReference type="NCBI Taxonomy" id="76759"/>
    <lineage>
        <taxon>Bacteria</taxon>
        <taxon>Pseudomonadati</taxon>
        <taxon>Pseudomonadota</taxon>
        <taxon>Gammaproteobacteria</taxon>
        <taxon>Pseudomonadales</taxon>
        <taxon>Pseudomonadaceae</taxon>
        <taxon>Pseudomonas</taxon>
    </lineage>
</organism>
<evidence type="ECO:0000256" key="2">
    <source>
        <dbReference type="ARBA" id="ARBA00022452"/>
    </source>
</evidence>
<dbReference type="SUPFAM" id="SSF56954">
    <property type="entry name" value="Outer membrane efflux proteins (OEP)"/>
    <property type="match status" value="1"/>
</dbReference>
<keyword evidence="7 8" id="KW-0449">Lipoprotein</keyword>
<dbReference type="NCBIfam" id="TIGR01845">
    <property type="entry name" value="outer_NodT"/>
    <property type="match status" value="1"/>
</dbReference>
<accession>A0A399M806</accession>
<sequence>MGQRSIDKRVTISEYCKHKVFPEEIVLSQHKVWGAHSLLALAVMVGIGGCMVGPTYETPAVASHGPFNGAGALQGRPGAQAPAELERWWEGFNDPVLNNLVETALRQNLTLAQAVGRRAQYVAVAQGARAQLFPTVQATADATRAKRSLEDPDIATQQAALPRFDRTGSLYAAGVSSLWEIDLSGGLRRSAQAAMAEYEAAEADVAAVGIQVAASVIDNYMLVRLLQSRLALANEQVATQADIEHLVSVLSSRGLAADRDSQQARSERAVIQATVPTLQARLTAARNSLDVLVGRQPGSEDPALESLQPIPAAPAIEAAGGSALLLRQRPDLIVAERQLAASNERIGQALAQYYPKVSLSALLGSVTPHTNNLFDGASSQAAAALGLRWRLFDFGRVDAEVKAARGGYAIQLAHYRHAVLQATAEVEDSIASLLGGEVRAKLLLDGEKSRTAARDAVLASYKKGNSSYLELLEAQSRLQSLQADRLDATYASASSAVSLYKALGGGWNGQPSHDAVAASTF</sequence>
<evidence type="ECO:0000256" key="8">
    <source>
        <dbReference type="RuleBase" id="RU362097"/>
    </source>
</evidence>
<dbReference type="RefSeq" id="WP_119369961.1">
    <property type="nucleotide sequence ID" value="NZ_QWLL01000030.1"/>
</dbReference>
<dbReference type="InterPro" id="IPR010131">
    <property type="entry name" value="MdtP/NodT-like"/>
</dbReference>
<dbReference type="GO" id="GO:0009279">
    <property type="term" value="C:cell outer membrane"/>
    <property type="evidence" value="ECO:0007669"/>
    <property type="project" value="UniProtKB-SubCell"/>
</dbReference>
<reference evidence="9 10" key="1">
    <citation type="submission" date="2018-08" db="EMBL/GenBank/DDBJ databases">
        <title>Draft genome sequence of the cyanotroph, Pseudomonas monteilii BCN3.</title>
        <authorList>
            <person name="Jones L.B."/>
            <person name="Kunz D.A."/>
        </authorList>
    </citation>
    <scope>NUCLEOTIDE SEQUENCE [LARGE SCALE GENOMIC DNA]</scope>
    <source>
        <strain evidence="9 10">BCN3</strain>
    </source>
</reference>
<dbReference type="EMBL" id="QWLL01000030">
    <property type="protein sequence ID" value="RII77407.1"/>
    <property type="molecule type" value="Genomic_DNA"/>
</dbReference>